<dbReference type="InterPro" id="IPR050109">
    <property type="entry name" value="HTH-type_TetR-like_transc_reg"/>
</dbReference>
<accession>A0A850LL74</accession>
<dbReference type="PROSITE" id="PS50977">
    <property type="entry name" value="HTH_TETR_2"/>
    <property type="match status" value="1"/>
</dbReference>
<dbReference type="RefSeq" id="WP_051420374.1">
    <property type="nucleotide sequence ID" value="NZ_CP076685.1"/>
</dbReference>
<dbReference type="PANTHER" id="PTHR30055">
    <property type="entry name" value="HTH-TYPE TRANSCRIPTIONAL REGULATOR RUTR"/>
    <property type="match status" value="1"/>
</dbReference>
<dbReference type="Proteomes" id="UP000565723">
    <property type="component" value="Unassembled WGS sequence"/>
</dbReference>
<keyword evidence="4" id="KW-0804">Transcription</keyword>
<proteinExistence type="predicted"/>
<dbReference type="InterPro" id="IPR001647">
    <property type="entry name" value="HTH_TetR"/>
</dbReference>
<evidence type="ECO:0000256" key="3">
    <source>
        <dbReference type="ARBA" id="ARBA00023125"/>
    </source>
</evidence>
<evidence type="ECO:0000256" key="4">
    <source>
        <dbReference type="ARBA" id="ARBA00023163"/>
    </source>
</evidence>
<dbReference type="PRINTS" id="PR00455">
    <property type="entry name" value="HTHTETR"/>
</dbReference>
<organism evidence="7 8">
    <name type="scientific">Ruegeria pomeroyi</name>
    <dbReference type="NCBI Taxonomy" id="89184"/>
    <lineage>
        <taxon>Bacteria</taxon>
        <taxon>Pseudomonadati</taxon>
        <taxon>Pseudomonadota</taxon>
        <taxon>Alphaproteobacteria</taxon>
        <taxon>Rhodobacterales</taxon>
        <taxon>Roseobacteraceae</taxon>
        <taxon>Ruegeria</taxon>
    </lineage>
</organism>
<evidence type="ECO:0000256" key="5">
    <source>
        <dbReference type="PROSITE-ProRule" id="PRU00335"/>
    </source>
</evidence>
<gene>
    <name evidence="7" type="ORF">HW564_18135</name>
</gene>
<evidence type="ECO:0000256" key="1">
    <source>
        <dbReference type="ARBA" id="ARBA00022491"/>
    </source>
</evidence>
<feature type="domain" description="HTH tetR-type" evidence="6">
    <location>
        <begin position="13"/>
        <end position="73"/>
    </location>
</feature>
<dbReference type="EMBL" id="JABXIY010000051">
    <property type="protein sequence ID" value="NVK98851.1"/>
    <property type="molecule type" value="Genomic_DNA"/>
</dbReference>
<feature type="DNA-binding region" description="H-T-H motif" evidence="5">
    <location>
        <begin position="36"/>
        <end position="55"/>
    </location>
</feature>
<dbReference type="AlphaFoldDB" id="A0A850LL74"/>
<keyword evidence="3 5" id="KW-0238">DNA-binding</keyword>
<reference evidence="7 8" key="1">
    <citation type="journal article" date="2020" name="Proc. Natl. Acad. Sci. U.S.A.">
        <title>Ecological drivers of bacterial community assembly in synthetic phycospheres.</title>
        <authorList>
            <person name="Fu H."/>
            <person name="Uchimiya M."/>
            <person name="Gore J."/>
            <person name="Moran M.A."/>
        </authorList>
    </citation>
    <scope>NUCLEOTIDE SEQUENCE [LARGE SCALE GENOMIC DNA]</scope>
    <source>
        <strain evidence="7">HF-Din03</strain>
    </source>
</reference>
<dbReference type="Pfam" id="PF13977">
    <property type="entry name" value="TetR_C_6"/>
    <property type="match status" value="1"/>
</dbReference>
<evidence type="ECO:0000259" key="6">
    <source>
        <dbReference type="PROSITE" id="PS50977"/>
    </source>
</evidence>
<protein>
    <submittedName>
        <fullName evidence="7">TetR/AcrR family transcriptional regulator</fullName>
    </submittedName>
</protein>
<keyword evidence="1" id="KW-0678">Repressor</keyword>
<name>A0A850LL74_9RHOB</name>
<sequence length="216" mass="23534">METEEAGAAGRMHPRKIEIVTAAVTCFLERGYHQTGIRDIARQAGVSLGNLYNHFAGKEAVLAFIAELEGRELAAFVDMLSDPEEPYAALERFIWAYAAYAARPENALLGLELMAEALRNPTISQVFDGNRHQLVAALMGCLERGVSTGRFRHLDDTRALALMILDTLEGQGLRQLDRKTPDPDAVRTLCAVLTTGLLARDQSPPPVPCNTPCSSA</sequence>
<dbReference type="InterPro" id="IPR039538">
    <property type="entry name" value="BetI_C"/>
</dbReference>
<dbReference type="SUPFAM" id="SSF46689">
    <property type="entry name" value="Homeodomain-like"/>
    <property type="match status" value="1"/>
</dbReference>
<evidence type="ECO:0000313" key="8">
    <source>
        <dbReference type="Proteomes" id="UP000565723"/>
    </source>
</evidence>
<evidence type="ECO:0000313" key="7">
    <source>
        <dbReference type="EMBL" id="NVK98851.1"/>
    </source>
</evidence>
<dbReference type="GO" id="GO:0000976">
    <property type="term" value="F:transcription cis-regulatory region binding"/>
    <property type="evidence" value="ECO:0007669"/>
    <property type="project" value="TreeGrafter"/>
</dbReference>
<dbReference type="InterPro" id="IPR009057">
    <property type="entry name" value="Homeodomain-like_sf"/>
</dbReference>
<dbReference type="SUPFAM" id="SSF48498">
    <property type="entry name" value="Tetracyclin repressor-like, C-terminal domain"/>
    <property type="match status" value="1"/>
</dbReference>
<keyword evidence="2" id="KW-0805">Transcription regulation</keyword>
<dbReference type="PANTHER" id="PTHR30055:SF234">
    <property type="entry name" value="HTH-TYPE TRANSCRIPTIONAL REGULATOR BETI"/>
    <property type="match status" value="1"/>
</dbReference>
<evidence type="ECO:0000256" key="2">
    <source>
        <dbReference type="ARBA" id="ARBA00023015"/>
    </source>
</evidence>
<dbReference type="InterPro" id="IPR036271">
    <property type="entry name" value="Tet_transcr_reg_TetR-rel_C_sf"/>
</dbReference>
<dbReference type="Gene3D" id="1.10.357.10">
    <property type="entry name" value="Tetracycline Repressor, domain 2"/>
    <property type="match status" value="1"/>
</dbReference>
<comment type="caution">
    <text evidence="7">The sequence shown here is derived from an EMBL/GenBank/DDBJ whole genome shotgun (WGS) entry which is preliminary data.</text>
</comment>
<dbReference type="Pfam" id="PF00440">
    <property type="entry name" value="TetR_N"/>
    <property type="match status" value="1"/>
</dbReference>
<dbReference type="GO" id="GO:0003700">
    <property type="term" value="F:DNA-binding transcription factor activity"/>
    <property type="evidence" value="ECO:0007669"/>
    <property type="project" value="TreeGrafter"/>
</dbReference>